<keyword evidence="2" id="KW-1185">Reference proteome</keyword>
<evidence type="ECO:0000313" key="1">
    <source>
        <dbReference type="EMBL" id="KAJ4978619.1"/>
    </source>
</evidence>
<gene>
    <name evidence="1" type="ORF">NE237_009399</name>
</gene>
<organism evidence="1 2">
    <name type="scientific">Protea cynaroides</name>
    <dbReference type="NCBI Taxonomy" id="273540"/>
    <lineage>
        <taxon>Eukaryota</taxon>
        <taxon>Viridiplantae</taxon>
        <taxon>Streptophyta</taxon>
        <taxon>Embryophyta</taxon>
        <taxon>Tracheophyta</taxon>
        <taxon>Spermatophyta</taxon>
        <taxon>Magnoliopsida</taxon>
        <taxon>Proteales</taxon>
        <taxon>Proteaceae</taxon>
        <taxon>Protea</taxon>
    </lineage>
</organism>
<name>A0A9Q0KXV8_9MAGN</name>
<reference evidence="1" key="1">
    <citation type="journal article" date="2023" name="Plant J.">
        <title>The genome of the king protea, Protea cynaroides.</title>
        <authorList>
            <person name="Chang J."/>
            <person name="Duong T.A."/>
            <person name="Schoeman C."/>
            <person name="Ma X."/>
            <person name="Roodt D."/>
            <person name="Barker N."/>
            <person name="Li Z."/>
            <person name="Van de Peer Y."/>
            <person name="Mizrachi E."/>
        </authorList>
    </citation>
    <scope>NUCLEOTIDE SEQUENCE</scope>
    <source>
        <tissue evidence="1">Young leaves</tissue>
    </source>
</reference>
<proteinExistence type="predicted"/>
<comment type="caution">
    <text evidence="1">The sequence shown here is derived from an EMBL/GenBank/DDBJ whole genome shotgun (WGS) entry which is preliminary data.</text>
</comment>
<protein>
    <submittedName>
        <fullName evidence="1">Uncharacterized protein</fullName>
    </submittedName>
</protein>
<sequence>MAASVGGDRMHSDTIDQVSLKETQSVVLAVSTNGCDDLAAGLAGAGQGIAAIGEVSMATLRPLVEGVVGGWKNLTIVTETMGLAITKAISTRGEKMGYLNLELSQRTGGDAKAISVTRPKVIQQEIQRIKGCSRGYCRIGQGLVCQAGGLDPLLHVGEGFPRWFWSRFCQRAAAVEAWLLLVEQMIIDSWKILIRLMGGW</sequence>
<evidence type="ECO:0000313" key="2">
    <source>
        <dbReference type="Proteomes" id="UP001141806"/>
    </source>
</evidence>
<dbReference type="Proteomes" id="UP001141806">
    <property type="component" value="Unassembled WGS sequence"/>
</dbReference>
<dbReference type="AlphaFoldDB" id="A0A9Q0KXV8"/>
<accession>A0A9Q0KXV8</accession>
<dbReference type="EMBL" id="JAMYWD010000002">
    <property type="protein sequence ID" value="KAJ4978619.1"/>
    <property type="molecule type" value="Genomic_DNA"/>
</dbReference>